<dbReference type="AlphaFoldDB" id="A0A843VWX5"/>
<keyword evidence="3" id="KW-1185">Reference proteome</keyword>
<evidence type="ECO:0000256" key="1">
    <source>
        <dbReference type="SAM" id="Phobius"/>
    </source>
</evidence>
<proteinExistence type="predicted"/>
<reference evidence="2" key="1">
    <citation type="submission" date="2017-07" db="EMBL/GenBank/DDBJ databases">
        <title>Taro Niue Genome Assembly and Annotation.</title>
        <authorList>
            <person name="Atibalentja N."/>
            <person name="Keating K."/>
            <person name="Fields C.J."/>
        </authorList>
    </citation>
    <scope>NUCLEOTIDE SEQUENCE</scope>
    <source>
        <strain evidence="2">Niue_2</strain>
        <tissue evidence="2">Leaf</tissue>
    </source>
</reference>
<protein>
    <submittedName>
        <fullName evidence="2">Uncharacterized protein</fullName>
    </submittedName>
</protein>
<dbReference type="EMBL" id="NMUH01002751">
    <property type="protein sequence ID" value="MQM01882.1"/>
    <property type="molecule type" value="Genomic_DNA"/>
</dbReference>
<feature type="transmembrane region" description="Helical" evidence="1">
    <location>
        <begin position="152"/>
        <end position="185"/>
    </location>
</feature>
<name>A0A843VWX5_COLES</name>
<keyword evidence="1" id="KW-1133">Transmembrane helix</keyword>
<comment type="caution">
    <text evidence="2">The sequence shown here is derived from an EMBL/GenBank/DDBJ whole genome shotgun (WGS) entry which is preliminary data.</text>
</comment>
<dbReference type="Proteomes" id="UP000652761">
    <property type="component" value="Unassembled WGS sequence"/>
</dbReference>
<sequence>ATLGTHGEGPGGRVVTVVSERTSTEICVRLPCMIRVRAAGCSCCCAACVASVVARRVRAIAARLALDSLAVIFLVWRTLAGKSRCGVPVGIVARAKQMFCVPCFPQNFVVLVSGYCGAALDTEAYRLVALCSGVLLVWLVRSGEFSRSGALVVLVEVLPGPACVASAVLLAAVFSLMVCVVWSLGCAFW</sequence>
<gene>
    <name evidence="2" type="ORF">Taro_034640</name>
</gene>
<keyword evidence="1" id="KW-0472">Membrane</keyword>
<keyword evidence="1" id="KW-0812">Transmembrane</keyword>
<accession>A0A843VWX5</accession>
<evidence type="ECO:0000313" key="2">
    <source>
        <dbReference type="EMBL" id="MQM01882.1"/>
    </source>
</evidence>
<organism evidence="2 3">
    <name type="scientific">Colocasia esculenta</name>
    <name type="common">Wild taro</name>
    <name type="synonym">Arum esculentum</name>
    <dbReference type="NCBI Taxonomy" id="4460"/>
    <lineage>
        <taxon>Eukaryota</taxon>
        <taxon>Viridiplantae</taxon>
        <taxon>Streptophyta</taxon>
        <taxon>Embryophyta</taxon>
        <taxon>Tracheophyta</taxon>
        <taxon>Spermatophyta</taxon>
        <taxon>Magnoliopsida</taxon>
        <taxon>Liliopsida</taxon>
        <taxon>Araceae</taxon>
        <taxon>Aroideae</taxon>
        <taxon>Colocasieae</taxon>
        <taxon>Colocasia</taxon>
    </lineage>
</organism>
<feature type="non-terminal residue" evidence="2">
    <location>
        <position position="1"/>
    </location>
</feature>
<evidence type="ECO:0000313" key="3">
    <source>
        <dbReference type="Proteomes" id="UP000652761"/>
    </source>
</evidence>